<dbReference type="Gene3D" id="2.30.170.20">
    <property type="entry name" value="Ribosomal protein L24e"/>
    <property type="match status" value="1"/>
</dbReference>
<proteinExistence type="inferred from homology"/>
<dbReference type="CDD" id="cd00472">
    <property type="entry name" value="Ribosomal_L24e_L24"/>
    <property type="match status" value="1"/>
</dbReference>
<keyword evidence="6" id="KW-0689">Ribosomal protein</keyword>
<keyword evidence="7" id="KW-1185">Reference proteome</keyword>
<evidence type="ECO:0000259" key="5">
    <source>
        <dbReference type="SMART" id="SM00746"/>
    </source>
</evidence>
<dbReference type="STRING" id="765915.A0A1Y2HM99"/>
<reference evidence="6 7" key="1">
    <citation type="submission" date="2016-07" db="EMBL/GenBank/DDBJ databases">
        <title>Pervasive Adenine N6-methylation of Active Genes in Fungi.</title>
        <authorList>
            <consortium name="DOE Joint Genome Institute"/>
            <person name="Mondo S.J."/>
            <person name="Dannebaum R.O."/>
            <person name="Kuo R.C."/>
            <person name="Labutti K."/>
            <person name="Haridas S."/>
            <person name="Kuo A."/>
            <person name="Salamov A."/>
            <person name="Ahrendt S.R."/>
            <person name="Lipzen A."/>
            <person name="Sullivan W."/>
            <person name="Andreopoulos W.B."/>
            <person name="Clum A."/>
            <person name="Lindquist E."/>
            <person name="Daum C."/>
            <person name="Ramamoorthy G.K."/>
            <person name="Gryganskyi A."/>
            <person name="Culley D."/>
            <person name="Magnuson J.K."/>
            <person name="James T.Y."/>
            <person name="O'Malley M.A."/>
            <person name="Stajich J.E."/>
            <person name="Spatafora J.W."/>
            <person name="Visel A."/>
            <person name="Grigoriev I.V."/>
        </authorList>
    </citation>
    <scope>NUCLEOTIDE SEQUENCE [LARGE SCALE GENOMIC DNA]</scope>
    <source>
        <strain evidence="6 7">PL171</strain>
    </source>
</reference>
<dbReference type="GO" id="GO:0003735">
    <property type="term" value="F:structural constituent of ribosome"/>
    <property type="evidence" value="ECO:0007669"/>
    <property type="project" value="InterPro"/>
</dbReference>
<comment type="similarity">
    <text evidence="2">Belongs to the eukaryotic ribosomal protein eL24 family.</text>
</comment>
<accession>A0A1Y2HM99</accession>
<dbReference type="SUPFAM" id="SSF57716">
    <property type="entry name" value="Glucocorticoid receptor-like (DNA-binding domain)"/>
    <property type="match status" value="1"/>
</dbReference>
<dbReference type="PANTHER" id="PTHR10792">
    <property type="entry name" value="60S RIBOSOMAL PROTEIN L24"/>
    <property type="match status" value="1"/>
</dbReference>
<dbReference type="OrthoDB" id="10262490at2759"/>
<dbReference type="SMART" id="SM00746">
    <property type="entry name" value="TRASH"/>
    <property type="match status" value="1"/>
</dbReference>
<evidence type="ECO:0000256" key="2">
    <source>
        <dbReference type="ARBA" id="ARBA00005647"/>
    </source>
</evidence>
<dbReference type="PROSITE" id="PS01073">
    <property type="entry name" value="RIBOSOMAL_L24E"/>
    <property type="match status" value="1"/>
</dbReference>
<dbReference type="InterPro" id="IPR038630">
    <property type="entry name" value="L24e/L24_sf"/>
</dbReference>
<dbReference type="Pfam" id="PF01246">
    <property type="entry name" value="Ribosomal_L24e"/>
    <property type="match status" value="1"/>
</dbReference>
<dbReference type="AlphaFoldDB" id="A0A1Y2HM99"/>
<evidence type="ECO:0000313" key="7">
    <source>
        <dbReference type="Proteomes" id="UP000193411"/>
    </source>
</evidence>
<dbReference type="Proteomes" id="UP000193411">
    <property type="component" value="Unassembled WGS sequence"/>
</dbReference>
<evidence type="ECO:0000313" key="6">
    <source>
        <dbReference type="EMBL" id="ORZ34941.1"/>
    </source>
</evidence>
<keyword evidence="4" id="KW-0539">Nucleus</keyword>
<protein>
    <submittedName>
        <fullName evidence="6">Ribosomal protein L24-like protein</fullName>
    </submittedName>
</protein>
<evidence type="ECO:0000256" key="3">
    <source>
        <dbReference type="ARBA" id="ARBA00022517"/>
    </source>
</evidence>
<keyword evidence="6" id="KW-0687">Ribonucleoprotein</keyword>
<dbReference type="InterPro" id="IPR011017">
    <property type="entry name" value="TRASH_dom"/>
</dbReference>
<dbReference type="GO" id="GO:0042273">
    <property type="term" value="P:ribosomal large subunit biogenesis"/>
    <property type="evidence" value="ECO:0007669"/>
    <property type="project" value="TreeGrafter"/>
</dbReference>
<evidence type="ECO:0000256" key="4">
    <source>
        <dbReference type="ARBA" id="ARBA00023242"/>
    </source>
</evidence>
<dbReference type="InterPro" id="IPR056366">
    <property type="entry name" value="Ribosomal_eL24"/>
</dbReference>
<dbReference type="InterPro" id="IPR023442">
    <property type="entry name" value="Ribosomal_eL24_CS"/>
</dbReference>
<name>A0A1Y2HM99_9FUNG</name>
<gene>
    <name evidence="6" type="ORF">BCR44DRAFT_1435459</name>
</gene>
<comment type="caution">
    <text evidence="6">The sequence shown here is derived from an EMBL/GenBank/DDBJ whole genome shotgun (WGS) entry which is preliminary data.</text>
</comment>
<organism evidence="6 7">
    <name type="scientific">Catenaria anguillulae PL171</name>
    <dbReference type="NCBI Taxonomy" id="765915"/>
    <lineage>
        <taxon>Eukaryota</taxon>
        <taxon>Fungi</taxon>
        <taxon>Fungi incertae sedis</taxon>
        <taxon>Blastocladiomycota</taxon>
        <taxon>Blastocladiomycetes</taxon>
        <taxon>Blastocladiales</taxon>
        <taxon>Catenariaceae</taxon>
        <taxon>Catenaria</taxon>
    </lineage>
</organism>
<dbReference type="InterPro" id="IPR000988">
    <property type="entry name" value="Ribosomal_eL24-rel_N"/>
</dbReference>
<sequence>MRLEKCYFCSSTIYPGHGIMFVRNDAKQFRFCRSKCHKNFKMKRNPRKVKWTKAFRKAAGKEMVVDGALDLERRRNVPTRYDRNVMMATLTAMKKISAIRAKREFVFTKSRIMARKKVAEKTANLKAVKKNVELVPRDQVKRLQEHKILESKDHRMDVDMDL</sequence>
<dbReference type="EMBL" id="MCFL01000025">
    <property type="protein sequence ID" value="ORZ34941.1"/>
    <property type="molecule type" value="Genomic_DNA"/>
</dbReference>
<keyword evidence="3" id="KW-0690">Ribosome biogenesis</keyword>
<dbReference type="GO" id="GO:0005840">
    <property type="term" value="C:ribosome"/>
    <property type="evidence" value="ECO:0007669"/>
    <property type="project" value="UniProtKB-KW"/>
</dbReference>
<feature type="domain" description="TRASH" evidence="5">
    <location>
        <begin position="6"/>
        <end position="44"/>
    </location>
</feature>
<dbReference type="FunFam" id="2.30.170.20:FF:000001">
    <property type="entry name" value="probable ribosome biogenesis protein RLP24"/>
    <property type="match status" value="1"/>
</dbReference>
<comment type="subcellular location">
    <subcellularLocation>
        <location evidence="1">Nucleus</location>
    </subcellularLocation>
</comment>
<dbReference type="GO" id="GO:0005730">
    <property type="term" value="C:nucleolus"/>
    <property type="evidence" value="ECO:0007669"/>
    <property type="project" value="TreeGrafter"/>
</dbReference>
<evidence type="ECO:0000256" key="1">
    <source>
        <dbReference type="ARBA" id="ARBA00004123"/>
    </source>
</evidence>
<dbReference type="PANTHER" id="PTHR10792:SF8">
    <property type="entry name" value="RIBOSOME BIOGENESIS PROTEIN RLP24-RELATED"/>
    <property type="match status" value="1"/>
</dbReference>